<dbReference type="GO" id="GO:0005524">
    <property type="term" value="F:ATP binding"/>
    <property type="evidence" value="ECO:0007669"/>
    <property type="project" value="UniProtKB-KW"/>
</dbReference>
<dbReference type="GO" id="GO:0006897">
    <property type="term" value="P:endocytosis"/>
    <property type="evidence" value="ECO:0007669"/>
    <property type="project" value="TreeGrafter"/>
</dbReference>
<dbReference type="SUPFAM" id="SSF47473">
    <property type="entry name" value="EF-hand"/>
    <property type="match status" value="1"/>
</dbReference>
<feature type="domain" description="EF-hand" evidence="13">
    <location>
        <begin position="493"/>
        <end position="528"/>
    </location>
</feature>
<keyword evidence="7" id="KW-0967">Endosome</keyword>
<evidence type="ECO:0000256" key="1">
    <source>
        <dbReference type="ARBA" id="ARBA00004125"/>
    </source>
</evidence>
<dbReference type="Gene3D" id="3.40.50.300">
    <property type="entry name" value="P-loop containing nucleotide triphosphate hydrolases"/>
    <property type="match status" value="1"/>
</dbReference>
<dbReference type="GO" id="GO:0010008">
    <property type="term" value="C:endosome membrane"/>
    <property type="evidence" value="ECO:0007669"/>
    <property type="project" value="UniProtKB-SubCell"/>
</dbReference>
<dbReference type="PANTHER" id="PTHR11216:SF31">
    <property type="entry name" value="AT21416P"/>
    <property type="match status" value="1"/>
</dbReference>
<dbReference type="InterPro" id="IPR011992">
    <property type="entry name" value="EF-hand-dom_pair"/>
</dbReference>
<dbReference type="FunFam" id="3.40.50.300:FF:000147">
    <property type="entry name" value="EH domain-containing protein 1"/>
    <property type="match status" value="1"/>
</dbReference>
<dbReference type="Gene3D" id="1.10.268.20">
    <property type="match status" value="1"/>
</dbReference>
<dbReference type="PROSITE" id="PS00018">
    <property type="entry name" value="EF_HAND_1"/>
    <property type="match status" value="1"/>
</dbReference>
<evidence type="ECO:0000259" key="12">
    <source>
        <dbReference type="PROSITE" id="PS50031"/>
    </source>
</evidence>
<dbReference type="EMBL" id="HBUF01347742">
    <property type="protein sequence ID" value="CAG6711060.1"/>
    <property type="molecule type" value="Transcribed_RNA"/>
</dbReference>
<dbReference type="InterPro" id="IPR031692">
    <property type="entry name" value="EHD_N"/>
</dbReference>
<dbReference type="EMBL" id="HBUF01347739">
    <property type="protein sequence ID" value="CAG6711054.1"/>
    <property type="molecule type" value="Transcribed_RNA"/>
</dbReference>
<dbReference type="Pfam" id="PF18150">
    <property type="entry name" value="DUF5600"/>
    <property type="match status" value="1"/>
</dbReference>
<dbReference type="InterPro" id="IPR018247">
    <property type="entry name" value="EF_Hand_1_Ca_BS"/>
</dbReference>
<keyword evidence="5" id="KW-0479">Metal-binding</keyword>
<evidence type="ECO:0000256" key="4">
    <source>
        <dbReference type="ARBA" id="ARBA00022553"/>
    </source>
</evidence>
<dbReference type="EMBL" id="HBUF01347741">
    <property type="protein sequence ID" value="CAG6711058.1"/>
    <property type="molecule type" value="Transcribed_RNA"/>
</dbReference>
<evidence type="ECO:0000256" key="3">
    <source>
        <dbReference type="ARBA" id="ARBA00022475"/>
    </source>
</evidence>
<keyword evidence="8" id="KW-0106">Calcium</keyword>
<dbReference type="InterPro" id="IPR045063">
    <property type="entry name" value="Dynamin_N"/>
</dbReference>
<evidence type="ECO:0000256" key="5">
    <source>
        <dbReference type="ARBA" id="ARBA00022723"/>
    </source>
</evidence>
<keyword evidence="3" id="KW-1003">Cell membrane</keyword>
<evidence type="ECO:0000256" key="8">
    <source>
        <dbReference type="ARBA" id="ARBA00022837"/>
    </source>
</evidence>
<evidence type="ECO:0000256" key="7">
    <source>
        <dbReference type="ARBA" id="ARBA00022753"/>
    </source>
</evidence>
<dbReference type="CDD" id="cd09913">
    <property type="entry name" value="EHD"/>
    <property type="match status" value="1"/>
</dbReference>
<dbReference type="Pfam" id="PF12763">
    <property type="entry name" value="EH"/>
    <property type="match status" value="1"/>
</dbReference>
<keyword evidence="4" id="KW-0597">Phosphoprotein</keyword>
<dbReference type="EMBL" id="HBUF01347745">
    <property type="protein sequence ID" value="CAG6711066.1"/>
    <property type="molecule type" value="Transcribed_RNA"/>
</dbReference>
<organism evidence="15">
    <name type="scientific">Cacopsylla melanoneura</name>
    <dbReference type="NCBI Taxonomy" id="428564"/>
    <lineage>
        <taxon>Eukaryota</taxon>
        <taxon>Metazoa</taxon>
        <taxon>Ecdysozoa</taxon>
        <taxon>Arthropoda</taxon>
        <taxon>Hexapoda</taxon>
        <taxon>Insecta</taxon>
        <taxon>Pterygota</taxon>
        <taxon>Neoptera</taxon>
        <taxon>Paraneoptera</taxon>
        <taxon>Hemiptera</taxon>
        <taxon>Sternorrhyncha</taxon>
        <taxon>Psylloidea</taxon>
        <taxon>Psyllidae</taxon>
        <taxon>Psyllinae</taxon>
        <taxon>Cacopsylla</taxon>
    </lineage>
</organism>
<feature type="domain" description="EH" evidence="12">
    <location>
        <begin position="461"/>
        <end position="549"/>
    </location>
</feature>
<dbReference type="GO" id="GO:0005525">
    <property type="term" value="F:GTP binding"/>
    <property type="evidence" value="ECO:0007669"/>
    <property type="project" value="InterPro"/>
</dbReference>
<dbReference type="GO" id="GO:0005509">
    <property type="term" value="F:calcium ion binding"/>
    <property type="evidence" value="ECO:0007669"/>
    <property type="project" value="InterPro"/>
</dbReference>
<evidence type="ECO:0000256" key="10">
    <source>
        <dbReference type="ARBA" id="ARBA00023136"/>
    </source>
</evidence>
<dbReference type="GO" id="GO:0016197">
    <property type="term" value="P:endosomal transport"/>
    <property type="evidence" value="ECO:0007669"/>
    <property type="project" value="TreeGrafter"/>
</dbReference>
<dbReference type="Pfam" id="PF16880">
    <property type="entry name" value="EHD_N"/>
    <property type="match status" value="1"/>
</dbReference>
<dbReference type="Pfam" id="PF00350">
    <property type="entry name" value="Dynamin_N"/>
    <property type="match status" value="1"/>
</dbReference>
<dbReference type="InterPro" id="IPR002048">
    <property type="entry name" value="EF_hand_dom"/>
</dbReference>
<name>A0A8D8UPS4_9HEMI</name>
<accession>A0A8D8UPS4</accession>
<evidence type="ECO:0000259" key="14">
    <source>
        <dbReference type="PROSITE" id="PS51718"/>
    </source>
</evidence>
<evidence type="ECO:0000256" key="6">
    <source>
        <dbReference type="ARBA" id="ARBA00022741"/>
    </source>
</evidence>
<dbReference type="CDD" id="cd00052">
    <property type="entry name" value="EH"/>
    <property type="match status" value="1"/>
</dbReference>
<dbReference type="GO" id="GO:0005886">
    <property type="term" value="C:plasma membrane"/>
    <property type="evidence" value="ECO:0007669"/>
    <property type="project" value="UniProtKB-SubCell"/>
</dbReference>
<evidence type="ECO:0000256" key="2">
    <source>
        <dbReference type="ARBA" id="ARBA00004413"/>
    </source>
</evidence>
<dbReference type="Gene3D" id="1.10.238.10">
    <property type="entry name" value="EF-hand"/>
    <property type="match status" value="1"/>
</dbReference>
<dbReference type="InterPro" id="IPR030381">
    <property type="entry name" value="G_DYNAMIN_dom"/>
</dbReference>
<dbReference type="AlphaFoldDB" id="A0A8D8UPS4"/>
<dbReference type="EMBL" id="HBUF01347744">
    <property type="protein sequence ID" value="CAG6711064.1"/>
    <property type="molecule type" value="Transcribed_RNA"/>
</dbReference>
<feature type="region of interest" description="Disordered" evidence="11">
    <location>
        <begin position="540"/>
        <end position="563"/>
    </location>
</feature>
<feature type="compositionally biased region" description="Low complexity" evidence="11">
    <location>
        <begin position="551"/>
        <end position="563"/>
    </location>
</feature>
<protein>
    <submittedName>
        <fullName evidence="15">EH domain-containing protein 1</fullName>
    </submittedName>
</protein>
<evidence type="ECO:0000313" key="15">
    <source>
        <dbReference type="EMBL" id="CAG6711066.1"/>
    </source>
</evidence>
<dbReference type="InterPro" id="IPR040990">
    <property type="entry name" value="DUF5600"/>
</dbReference>
<dbReference type="PROSITE" id="PS50031">
    <property type="entry name" value="EH"/>
    <property type="match status" value="1"/>
</dbReference>
<keyword evidence="10" id="KW-0472">Membrane</keyword>
<dbReference type="SUPFAM" id="SSF52540">
    <property type="entry name" value="P-loop containing nucleoside triphosphate hydrolases"/>
    <property type="match status" value="1"/>
</dbReference>
<keyword evidence="9" id="KW-0067">ATP-binding</keyword>
<dbReference type="InterPro" id="IPR027417">
    <property type="entry name" value="P-loop_NTPase"/>
</dbReference>
<feature type="domain" description="Dynamin-type G" evidence="14">
    <location>
        <begin position="83"/>
        <end position="314"/>
    </location>
</feature>
<sequence>MFVKCFCEMKPNQALTLFNLSKHYPCKTSVHTFKSWFTGSGSTNVYANVSEGLKEVYKSKLLPLEEKYLFHEFHSPKLTDQDFDAKPLIMLIGQYSTGKTTLIKYLLEKDFPGLRIGPEPTTDRFIIIMDGKEEAIIPGNALVADPTKQFRPLSIFGNSFLNRFQCSHVNSTILKSVSFVDTPGILSGEKQRTDRGYDFTGVLEWFAERVDRIVLLFDANKLDISDEFRRAIEALKGHDDKIKIVLNKSDSVGQQELLRIYGALMWSLGKVLNTPEVSRVYVGSFWDEPLRFDANRKLFEDEERDLFQDIQTLPRNSAIRKLNDLGKRARVAKVHAYIIDGLKQNMPTMFGKKSKQEELIANLPAMFEHIRKTYNVSKGDFPDVQKMQAQLRDHNFDKFNYLETNLIDNVDRMMAEDISKIMGMIPHETIEQATVIGGNISDLGEGIEAGKGEIGWVVQKGREASDKLFESLKPPGNKASIALSKPTLVKSKLPDSVLIKIWKLADVDEDGLLDKDEFALLMYLITLKLDGAQLPSVLPEHLIPPSKKQTKSSASTSHTSAAS</sequence>
<dbReference type="InterPro" id="IPR000261">
    <property type="entry name" value="EH_dom"/>
</dbReference>
<comment type="subcellular location">
    <subcellularLocation>
        <location evidence="2">Cell membrane</location>
        <topology evidence="2">Peripheral membrane protein</topology>
        <orientation evidence="2">Cytoplasmic side</orientation>
    </subcellularLocation>
    <subcellularLocation>
        <location evidence="1">Endosome membrane</location>
        <topology evidence="1">Peripheral membrane protein</topology>
        <orientation evidence="1">Cytoplasmic side</orientation>
    </subcellularLocation>
</comment>
<dbReference type="EMBL" id="HBUF01347743">
    <property type="protein sequence ID" value="CAG6711062.1"/>
    <property type="molecule type" value="Transcribed_RNA"/>
</dbReference>
<evidence type="ECO:0000259" key="13">
    <source>
        <dbReference type="PROSITE" id="PS50222"/>
    </source>
</evidence>
<dbReference type="PROSITE" id="PS51718">
    <property type="entry name" value="G_DYNAMIN_2"/>
    <property type="match status" value="1"/>
</dbReference>
<evidence type="ECO:0000256" key="9">
    <source>
        <dbReference type="ARBA" id="ARBA00022840"/>
    </source>
</evidence>
<dbReference type="SMART" id="SM00027">
    <property type="entry name" value="EH"/>
    <property type="match status" value="1"/>
</dbReference>
<dbReference type="PANTHER" id="PTHR11216">
    <property type="entry name" value="EH DOMAIN"/>
    <property type="match status" value="1"/>
</dbReference>
<evidence type="ECO:0000256" key="11">
    <source>
        <dbReference type="SAM" id="MobiDB-lite"/>
    </source>
</evidence>
<dbReference type="PROSITE" id="PS50222">
    <property type="entry name" value="EF_HAND_2"/>
    <property type="match status" value="1"/>
</dbReference>
<reference evidence="15" key="1">
    <citation type="submission" date="2021-05" db="EMBL/GenBank/DDBJ databases">
        <authorList>
            <person name="Alioto T."/>
            <person name="Alioto T."/>
            <person name="Gomez Garrido J."/>
        </authorList>
    </citation>
    <scope>NUCLEOTIDE SEQUENCE</scope>
</reference>
<keyword evidence="6" id="KW-0547">Nucleotide-binding</keyword>
<proteinExistence type="predicted"/>